<evidence type="ECO:0000256" key="1">
    <source>
        <dbReference type="PROSITE-ProRule" id="PRU00042"/>
    </source>
</evidence>
<accession>A0A5M9M6H1</accession>
<evidence type="ECO:0000259" key="3">
    <source>
        <dbReference type="PROSITE" id="PS50157"/>
    </source>
</evidence>
<keyword evidence="1" id="KW-0863">Zinc-finger</keyword>
<dbReference type="EMBL" id="QUQM01000008">
    <property type="protein sequence ID" value="KAA8642635.1"/>
    <property type="molecule type" value="Genomic_DNA"/>
</dbReference>
<protein>
    <recommendedName>
        <fullName evidence="3">C2H2-type domain-containing protein</fullName>
    </recommendedName>
</protein>
<evidence type="ECO:0000313" key="5">
    <source>
        <dbReference type="Proteomes" id="UP000324241"/>
    </source>
</evidence>
<evidence type="ECO:0000313" key="4">
    <source>
        <dbReference type="EMBL" id="KAA8642635.1"/>
    </source>
</evidence>
<feature type="region of interest" description="Disordered" evidence="2">
    <location>
        <begin position="46"/>
        <end position="71"/>
    </location>
</feature>
<keyword evidence="1" id="KW-0479">Metal-binding</keyword>
<dbReference type="AlphaFoldDB" id="A0A5M9M6H1"/>
<name>A0A5M9M6H1_9EURO</name>
<feature type="compositionally biased region" description="Polar residues" evidence="2">
    <location>
        <begin position="179"/>
        <end position="191"/>
    </location>
</feature>
<dbReference type="PROSITE" id="PS50157">
    <property type="entry name" value="ZINC_FINGER_C2H2_2"/>
    <property type="match status" value="1"/>
</dbReference>
<dbReference type="PANTHER" id="PTHR37535:SF2">
    <property type="entry name" value="FINGER DOMAIN PROTEIN, PUTATIVE (AFU_ORTHOLOGUE AFUA_6G09300)-RELATED"/>
    <property type="match status" value="1"/>
</dbReference>
<dbReference type="PANTHER" id="PTHR37535">
    <property type="entry name" value="FLUG DOMAIN PROTEIN"/>
    <property type="match status" value="1"/>
</dbReference>
<comment type="caution">
    <text evidence="4">The sequence shown here is derived from an EMBL/GenBank/DDBJ whole genome shotgun (WGS) entry which is preliminary data.</text>
</comment>
<keyword evidence="1" id="KW-0862">Zinc</keyword>
<feature type="compositionally biased region" description="Polar residues" evidence="2">
    <location>
        <begin position="127"/>
        <end position="143"/>
    </location>
</feature>
<dbReference type="GO" id="GO:0008270">
    <property type="term" value="F:zinc ion binding"/>
    <property type="evidence" value="ECO:0007669"/>
    <property type="project" value="UniProtKB-KW"/>
</dbReference>
<feature type="region of interest" description="Disordered" evidence="2">
    <location>
        <begin position="121"/>
        <end position="195"/>
    </location>
</feature>
<dbReference type="PROSITE" id="PS00028">
    <property type="entry name" value="ZINC_FINGER_C2H2_1"/>
    <property type="match status" value="2"/>
</dbReference>
<sequence length="894" mass="102693">MAAFQQLPSATLPPPSTTHQLTHRFCLRLPFRGRLHPLFPEGSSIASPSLSAPLRGRRKWSPSAPRPRHSGQYPAAMAINVLSPTILRPTFCPLFDSSTTPELSLLLSLLPSHGRRNSLAMHRRRPNVSNHGITSESSCTSPIDTDHDRPFEPDSSETDLTEPECSPPATRKITRKKPNPSTGTQPSQADPSNVERVHQARYQVPGDDTDEDLAQVPEDYGRSNKTKKLNLRLKERWAWFCQIKAMEPSADRKWGDAEDALREASPNDMHRFLNWCLKLEYNPDGRRLKGYGKASSLDADWKYFRIYYIRVTKHEMSKEMGEAVRTVCFLSPLSSPKACSDENGQGMRYLVDKRGLDKQPRANVPVYIEDMIPFNETILQTREKRFYLGFQRIILCLYNTIGLFTINRKQAILDLQFKHLQLSLQQDPHGGPPVPMIELEPQFVKSVLGMSKLNTFALPEIVYGVSLVFSPHVLLFSILFYVHAFEAPHLTSMEDLRRLLVEGGRQEMPLPLKKEMDNYYVFPKVDVICGQPRILWETPMNGSTLDAQLRTFSEIHGFLNHFFSHQFRYGGGDLLDKSGFVSEAQRNVIMAHATSRTFIKHYRPRRHTGLQEIMCGLNPDEEFSKAVTRMSRWIDRRRPRYLSDADRTLVEKDPELQSAMRWQFELETQCGDRSHDPALRAMLEDQKRQVHNLRRRLQDKRRKEMRRDFSRKQAVIDIERQLTGGAVSDEPAREVLRKEFAMPSEQILLVETFFTWPTTDSLEDEWTRRNKAVAAGIQYCGFQEGGPLRGRPKRSAPSDNNVVVPSPPARKKKADAQPTASWEKERTSGRKHIPNAEQTFACFQCPKTYSDYNGVKRHFRTSHLMDRKCNFCDLSVLHEMHLRRHAEGVHGLRT</sequence>
<dbReference type="GeneID" id="54334281"/>
<feature type="domain" description="C2H2-type" evidence="3">
    <location>
        <begin position="840"/>
        <end position="868"/>
    </location>
</feature>
<dbReference type="Gene3D" id="3.30.160.60">
    <property type="entry name" value="Classic Zinc Finger"/>
    <property type="match status" value="1"/>
</dbReference>
<dbReference type="Pfam" id="PF11917">
    <property type="entry name" value="DUF3435"/>
    <property type="match status" value="1"/>
</dbReference>
<dbReference type="InterPro" id="IPR021842">
    <property type="entry name" value="DUF3435"/>
</dbReference>
<proteinExistence type="predicted"/>
<feature type="region of interest" description="Disordered" evidence="2">
    <location>
        <begin position="784"/>
        <end position="831"/>
    </location>
</feature>
<dbReference type="VEuPathDB" id="FungiDB:EYZ11_013113"/>
<organism evidence="4 5">
    <name type="scientific">Aspergillus tanneri</name>
    <dbReference type="NCBI Taxonomy" id="1220188"/>
    <lineage>
        <taxon>Eukaryota</taxon>
        <taxon>Fungi</taxon>
        <taxon>Dikarya</taxon>
        <taxon>Ascomycota</taxon>
        <taxon>Pezizomycotina</taxon>
        <taxon>Eurotiomycetes</taxon>
        <taxon>Eurotiomycetidae</taxon>
        <taxon>Eurotiales</taxon>
        <taxon>Aspergillaceae</taxon>
        <taxon>Aspergillus</taxon>
        <taxon>Aspergillus subgen. Circumdati</taxon>
    </lineage>
</organism>
<gene>
    <name evidence="4" type="ORF">ATNIH1004_011580</name>
</gene>
<dbReference type="RefSeq" id="XP_033421997.1">
    <property type="nucleotide sequence ID" value="XM_033576142.1"/>
</dbReference>
<dbReference type="InterPro" id="IPR013087">
    <property type="entry name" value="Znf_C2H2_type"/>
</dbReference>
<reference evidence="4 5" key="1">
    <citation type="submission" date="2019-08" db="EMBL/GenBank/DDBJ databases">
        <title>The genome sequence of a newly discovered highly antifungal drug resistant Aspergillus species, Aspergillus tanneri NIH 1004.</title>
        <authorList>
            <person name="Mounaud S."/>
            <person name="Singh I."/>
            <person name="Joardar V."/>
            <person name="Pakala S."/>
            <person name="Pakala S."/>
            <person name="Venepally P."/>
            <person name="Chung J.K."/>
            <person name="Losada L."/>
            <person name="Nierman W.C."/>
        </authorList>
    </citation>
    <scope>NUCLEOTIDE SEQUENCE [LARGE SCALE GENOMIC DNA]</scope>
    <source>
        <strain evidence="4 5">NIH1004</strain>
    </source>
</reference>
<dbReference type="Proteomes" id="UP000324241">
    <property type="component" value="Unassembled WGS sequence"/>
</dbReference>
<evidence type="ECO:0000256" key="2">
    <source>
        <dbReference type="SAM" id="MobiDB-lite"/>
    </source>
</evidence>
<dbReference type="SMART" id="SM00355">
    <property type="entry name" value="ZnF_C2H2"/>
    <property type="match status" value="2"/>
</dbReference>
<feature type="compositionally biased region" description="Low complexity" evidence="2">
    <location>
        <begin position="795"/>
        <end position="804"/>
    </location>
</feature>
<dbReference type="OrthoDB" id="4485682at2759"/>